<protein>
    <submittedName>
        <fullName evidence="2">Uncharacterized protein</fullName>
    </submittedName>
</protein>
<gene>
    <name evidence="2" type="ORF">I79_008618</name>
</gene>
<dbReference type="EMBL" id="JH000299">
    <property type="protein sequence ID" value="EGV91671.1"/>
    <property type="molecule type" value="Genomic_DNA"/>
</dbReference>
<keyword evidence="1" id="KW-0472">Membrane</keyword>
<dbReference type="AlphaFoldDB" id="G3HDN2"/>
<proteinExistence type="predicted"/>
<keyword evidence="1" id="KW-1133">Transmembrane helix</keyword>
<sequence length="86" mass="10216">MFGGFSCGFLFFLFFLFLFFLFLLRLLLSLLLLFCTHFLRDLTVAFCEDQFFLTLFLVFFCNLRSVLTPLKFSLEAHFPVYKSKVP</sequence>
<feature type="transmembrane region" description="Helical" evidence="1">
    <location>
        <begin position="12"/>
        <end position="39"/>
    </location>
</feature>
<evidence type="ECO:0000313" key="3">
    <source>
        <dbReference type="Proteomes" id="UP000001075"/>
    </source>
</evidence>
<evidence type="ECO:0000256" key="1">
    <source>
        <dbReference type="SAM" id="Phobius"/>
    </source>
</evidence>
<name>G3HDN2_CRIGR</name>
<keyword evidence="1" id="KW-0812">Transmembrane</keyword>
<evidence type="ECO:0000313" key="2">
    <source>
        <dbReference type="EMBL" id="EGV91671.1"/>
    </source>
</evidence>
<reference evidence="3" key="1">
    <citation type="journal article" date="2011" name="Nat. Biotechnol.">
        <title>The genomic sequence of the Chinese hamster ovary (CHO)-K1 cell line.</title>
        <authorList>
            <person name="Xu X."/>
            <person name="Nagarajan H."/>
            <person name="Lewis N.E."/>
            <person name="Pan S."/>
            <person name="Cai Z."/>
            <person name="Liu X."/>
            <person name="Chen W."/>
            <person name="Xie M."/>
            <person name="Wang W."/>
            <person name="Hammond S."/>
            <person name="Andersen M.R."/>
            <person name="Neff N."/>
            <person name="Passarelli B."/>
            <person name="Koh W."/>
            <person name="Fan H.C."/>
            <person name="Wang J."/>
            <person name="Gui Y."/>
            <person name="Lee K.H."/>
            <person name="Betenbaugh M.J."/>
            <person name="Quake S.R."/>
            <person name="Famili I."/>
            <person name="Palsson B.O."/>
            <person name="Wang J."/>
        </authorList>
    </citation>
    <scope>NUCLEOTIDE SEQUENCE [LARGE SCALE GENOMIC DNA]</scope>
    <source>
        <strain evidence="3">CHO K1 cell line</strain>
    </source>
</reference>
<organism evidence="2 3">
    <name type="scientific">Cricetulus griseus</name>
    <name type="common">Chinese hamster</name>
    <name type="synonym">Cricetulus barabensis griseus</name>
    <dbReference type="NCBI Taxonomy" id="10029"/>
    <lineage>
        <taxon>Eukaryota</taxon>
        <taxon>Metazoa</taxon>
        <taxon>Chordata</taxon>
        <taxon>Craniata</taxon>
        <taxon>Vertebrata</taxon>
        <taxon>Euteleostomi</taxon>
        <taxon>Mammalia</taxon>
        <taxon>Eutheria</taxon>
        <taxon>Euarchontoglires</taxon>
        <taxon>Glires</taxon>
        <taxon>Rodentia</taxon>
        <taxon>Myomorpha</taxon>
        <taxon>Muroidea</taxon>
        <taxon>Cricetidae</taxon>
        <taxon>Cricetinae</taxon>
        <taxon>Cricetulus</taxon>
    </lineage>
</organism>
<accession>G3HDN2</accession>
<dbReference type="InParanoid" id="G3HDN2"/>
<feature type="transmembrane region" description="Helical" evidence="1">
    <location>
        <begin position="51"/>
        <end position="70"/>
    </location>
</feature>
<dbReference type="Proteomes" id="UP000001075">
    <property type="component" value="Unassembled WGS sequence"/>
</dbReference>